<dbReference type="AlphaFoldDB" id="A0AAW8PYY7"/>
<keyword evidence="2" id="KW-0677">Repeat</keyword>
<dbReference type="EMBL" id="JAUHGG010000003">
    <property type="protein sequence ID" value="MDS1821236.1"/>
    <property type="molecule type" value="Genomic_DNA"/>
</dbReference>
<evidence type="ECO:0000313" key="5">
    <source>
        <dbReference type="Proteomes" id="UP001253193"/>
    </source>
</evidence>
<sequence>MLKKAPTLSLISLMMLGCSDPSSITQPQEQIGLKVSSVNPKQIEFSWDLSDSSGYTLCLDENGDCQPVVIVGEAPEKNLIARIPFISLAYADDLTPQIPLESATTPDGKVKYSHYIGSLLDTDQDIFYIQTNDSEKNKSEEVVVKYKEFTDAIGKFKPDTPIEWQNHGHSVAFSGDGRTKVITSLKSTSSNLSGDVSVYERSYEGAWNKVATLESDPSTDGLVTGFGIDVDVDDHGNTIVVGSWKDEVSGNEAAGSAYVFTKNPDGTWVKASKITNPEPSIKDFFGSSISISGDGKIIAISAYNEDSDGNSVLQSPLTDNTKANSGAVYIYSLDEGTWALQSFIKAPNSDKNDFFGRKVKLSKNGQVLVSTANGEDSFDGSMSDNSVFSVGAAYVYRTNVSGDWVFEKYLKSTLPIEQSGFGQSLDISYRGDIIALGVSKEADTASTSNADIVKKGAVHLWNYDGLDWVHQARLTASNGEDGDDFGTSVAIGAYGSWLAVGAQYEDSGFGGIDAEQGDNSSMNSGAAYIFELNGYWEQTHYIKSLNPTEKSYFGKSIAFSPIAKELSISAPSELVDVGDGSEVNAGVTYLF</sequence>
<evidence type="ECO:0000256" key="2">
    <source>
        <dbReference type="ARBA" id="ARBA00022737"/>
    </source>
</evidence>
<dbReference type="InterPro" id="IPR011044">
    <property type="entry name" value="Quino_amine_DH_bsu"/>
</dbReference>
<dbReference type="Proteomes" id="UP001253193">
    <property type="component" value="Unassembled WGS sequence"/>
</dbReference>
<dbReference type="Gene3D" id="2.130.10.130">
    <property type="entry name" value="Integrin alpha, N-terminal"/>
    <property type="match status" value="2"/>
</dbReference>
<dbReference type="InterPro" id="IPR028994">
    <property type="entry name" value="Integrin_alpha_N"/>
</dbReference>
<dbReference type="PANTHER" id="PTHR36220:SF1">
    <property type="entry name" value="GAMMA TUBULIN COMPLEX COMPONENT C-TERMINAL DOMAIN-CONTAINING PROTEIN"/>
    <property type="match status" value="1"/>
</dbReference>
<dbReference type="PROSITE" id="PS51257">
    <property type="entry name" value="PROKAR_LIPOPROTEIN"/>
    <property type="match status" value="1"/>
</dbReference>
<reference evidence="4" key="1">
    <citation type="submission" date="2023-06" db="EMBL/GenBank/DDBJ databases">
        <title>Genomic Diversity of Vibrio spp. and Metagenomic Analysis of Pathogens in Florida Gulf Coastal Waters Following Hurricane Ian.</title>
        <authorList>
            <person name="Brumfield K.D."/>
        </authorList>
    </citation>
    <scope>NUCLEOTIDE SEQUENCE</scope>
    <source>
        <strain evidence="4">WBS2B-138</strain>
    </source>
</reference>
<keyword evidence="3" id="KW-0325">Glycoprotein</keyword>
<gene>
    <name evidence="4" type="ORF">QX249_11230</name>
</gene>
<accession>A0AAW8PYY7</accession>
<dbReference type="RefSeq" id="WP_311020107.1">
    <property type="nucleotide sequence ID" value="NZ_JAUHGG010000003.1"/>
</dbReference>
<organism evidence="4 5">
    <name type="scientific">Vibrio parahaemolyticus</name>
    <dbReference type="NCBI Taxonomy" id="670"/>
    <lineage>
        <taxon>Bacteria</taxon>
        <taxon>Pseudomonadati</taxon>
        <taxon>Pseudomonadota</taxon>
        <taxon>Gammaproteobacteria</taxon>
        <taxon>Vibrionales</taxon>
        <taxon>Vibrionaceae</taxon>
        <taxon>Vibrio</taxon>
    </lineage>
</organism>
<dbReference type="SUPFAM" id="SSF69318">
    <property type="entry name" value="Integrin alpha N-terminal domain"/>
    <property type="match status" value="1"/>
</dbReference>
<dbReference type="Pfam" id="PF14312">
    <property type="entry name" value="FG-GAP_2"/>
    <property type="match status" value="2"/>
</dbReference>
<dbReference type="SMART" id="SM00191">
    <property type="entry name" value="Int_alpha"/>
    <property type="match status" value="3"/>
</dbReference>
<dbReference type="InterPro" id="IPR013519">
    <property type="entry name" value="Int_alpha_beta-p"/>
</dbReference>
<evidence type="ECO:0000256" key="3">
    <source>
        <dbReference type="ARBA" id="ARBA00023180"/>
    </source>
</evidence>
<evidence type="ECO:0008006" key="6">
    <source>
        <dbReference type="Google" id="ProtNLM"/>
    </source>
</evidence>
<protein>
    <recommendedName>
        <fullName evidence="6">Integrin</fullName>
    </recommendedName>
</protein>
<dbReference type="PANTHER" id="PTHR36220">
    <property type="entry name" value="UNNAMED PRODUCT"/>
    <property type="match status" value="1"/>
</dbReference>
<comment type="caution">
    <text evidence="4">The sequence shown here is derived from an EMBL/GenBank/DDBJ whole genome shotgun (WGS) entry which is preliminary data.</text>
</comment>
<keyword evidence="1" id="KW-0732">Signal</keyword>
<evidence type="ECO:0000256" key="1">
    <source>
        <dbReference type="ARBA" id="ARBA00022729"/>
    </source>
</evidence>
<name>A0AAW8PYY7_VIBPH</name>
<proteinExistence type="predicted"/>
<evidence type="ECO:0000313" key="4">
    <source>
        <dbReference type="EMBL" id="MDS1821236.1"/>
    </source>
</evidence>
<dbReference type="SUPFAM" id="SSF50969">
    <property type="entry name" value="YVTN repeat-like/Quinoprotein amine dehydrogenase"/>
    <property type="match status" value="1"/>
</dbReference>
<dbReference type="InterPro" id="IPR013517">
    <property type="entry name" value="FG-GAP"/>
</dbReference>